<name>A0A1H7DZQ6_9BURK</name>
<dbReference type="EMBL" id="FNYE01000038">
    <property type="protein sequence ID" value="SEK07249.1"/>
    <property type="molecule type" value="Genomic_DNA"/>
</dbReference>
<proteinExistence type="predicted"/>
<dbReference type="OrthoDB" id="769885at2"/>
<organism evidence="1 2">
    <name type="scientific">Paraburkholderia diazotrophica</name>
    <dbReference type="NCBI Taxonomy" id="667676"/>
    <lineage>
        <taxon>Bacteria</taxon>
        <taxon>Pseudomonadati</taxon>
        <taxon>Pseudomonadota</taxon>
        <taxon>Betaproteobacteria</taxon>
        <taxon>Burkholderiales</taxon>
        <taxon>Burkholderiaceae</taxon>
        <taxon>Paraburkholderia</taxon>
    </lineage>
</organism>
<dbReference type="Proteomes" id="UP000198866">
    <property type="component" value="Unassembled WGS sequence"/>
</dbReference>
<dbReference type="AlphaFoldDB" id="A0A1H7DZQ6"/>
<evidence type="ECO:0000313" key="2">
    <source>
        <dbReference type="Proteomes" id="UP000198866"/>
    </source>
</evidence>
<evidence type="ECO:0000313" key="1">
    <source>
        <dbReference type="EMBL" id="SEK07249.1"/>
    </source>
</evidence>
<dbReference type="RefSeq" id="WP_090872647.1">
    <property type="nucleotide sequence ID" value="NZ_FNYE01000038.1"/>
</dbReference>
<sequence length="98" mass="10824">MLLVTVELLLFGDPNPKLRKLLGSVEIVNVGSDPRYGSYEVRLFNEAGKEFATGELADYPRFATTVFDLVARGVATALAGKEELPPRPVHPWSRLPNE</sequence>
<dbReference type="STRING" id="667676.SAMN05192539_103822"/>
<protein>
    <submittedName>
        <fullName evidence="1">Uncharacterized protein</fullName>
    </submittedName>
</protein>
<reference evidence="2" key="1">
    <citation type="submission" date="2016-10" db="EMBL/GenBank/DDBJ databases">
        <authorList>
            <person name="Varghese N."/>
            <person name="Submissions S."/>
        </authorList>
    </citation>
    <scope>NUCLEOTIDE SEQUENCE [LARGE SCALE GENOMIC DNA]</scope>
    <source>
        <strain evidence="2">LMG 26031</strain>
    </source>
</reference>
<gene>
    <name evidence="1" type="ORF">SAMN05192539_103822</name>
</gene>
<accession>A0A1H7DZQ6</accession>
<keyword evidence="2" id="KW-1185">Reference proteome</keyword>